<keyword evidence="2" id="KW-0238">DNA-binding</keyword>
<dbReference type="CDD" id="cd06292">
    <property type="entry name" value="PBP1_AglR_RafR-like"/>
    <property type="match status" value="1"/>
</dbReference>
<comment type="caution">
    <text evidence="5">The sequence shown here is derived from an EMBL/GenBank/DDBJ whole genome shotgun (WGS) entry which is preliminary data.</text>
</comment>
<feature type="domain" description="HTH lacI-type" evidence="4">
    <location>
        <begin position="69"/>
        <end position="123"/>
    </location>
</feature>
<dbReference type="EMBL" id="QOIL01000002">
    <property type="protein sequence ID" value="RCG32799.1"/>
    <property type="molecule type" value="Genomic_DNA"/>
</dbReference>
<dbReference type="AlphaFoldDB" id="A0A367FSB6"/>
<gene>
    <name evidence="5" type="ORF">DQ384_04835</name>
</gene>
<reference evidence="5 6" key="1">
    <citation type="submission" date="2018-06" db="EMBL/GenBank/DDBJ databases">
        <title>Sphaerisporangium craniellae sp. nov., isolated from a marine sponge in the South China Sea.</title>
        <authorList>
            <person name="Li L."/>
        </authorList>
    </citation>
    <scope>NUCLEOTIDE SEQUENCE [LARGE SCALE GENOMIC DNA]</scope>
    <source>
        <strain evidence="5 6">CCTCC AA 208026</strain>
    </source>
</reference>
<dbReference type="Gene3D" id="3.40.50.2300">
    <property type="match status" value="2"/>
</dbReference>
<dbReference type="Gene3D" id="1.10.260.40">
    <property type="entry name" value="lambda repressor-like DNA-binding domains"/>
    <property type="match status" value="1"/>
</dbReference>
<protein>
    <submittedName>
        <fullName evidence="5">LacI family transcriptional regulator</fullName>
    </submittedName>
</protein>
<dbReference type="Pfam" id="PF00356">
    <property type="entry name" value="LacI"/>
    <property type="match status" value="1"/>
</dbReference>
<dbReference type="Proteomes" id="UP000253094">
    <property type="component" value="Unassembled WGS sequence"/>
</dbReference>
<evidence type="ECO:0000313" key="5">
    <source>
        <dbReference type="EMBL" id="RCG32799.1"/>
    </source>
</evidence>
<sequence>MTPRCPQCFDGNVQGNDCVTAPGDEGHSLAGSSRGVVNHPTTSRKLFAQVCRIFAGVTSDNATGRSTTRRLAEVAKKVGVSEATVSRVLNGKPGVSDATRAAVLTALDVLGYERPTQLRGERARLVGLVLPELGNPIFPALAEVVGGALAQRGFTPVLCTRTAGGLSEADYVEMLLEQHVSGVVFAGGHYMEADAPHEHYFRLLELRLPAVLVNAAISELSFPCLATDDAVAVEQAFGHLTSLGHTRVGMVLGPEDHVPSRRKLAAFEAEARRAGLDLGPDSIERSLFSLEGGQAVATRLIKNGITGIICASDVMALGVLRAVRRLGLSVPEDVSVVGYDDSSFMNCTNPPLTTVRQPIEAIGRTAVTLLVSQIEGGSVTAEELLFEPELVVRGSTAPARLRDQPIRPV</sequence>
<dbReference type="SUPFAM" id="SSF53822">
    <property type="entry name" value="Periplasmic binding protein-like I"/>
    <property type="match status" value="1"/>
</dbReference>
<name>A0A367FSB6_9ACTN</name>
<accession>A0A367FSB6</accession>
<dbReference type="OrthoDB" id="3324394at2"/>
<evidence type="ECO:0000259" key="4">
    <source>
        <dbReference type="PROSITE" id="PS50932"/>
    </source>
</evidence>
<evidence type="ECO:0000256" key="3">
    <source>
        <dbReference type="ARBA" id="ARBA00023163"/>
    </source>
</evidence>
<keyword evidence="6" id="KW-1185">Reference proteome</keyword>
<dbReference type="InterPro" id="IPR046335">
    <property type="entry name" value="LacI/GalR-like_sensor"/>
</dbReference>
<dbReference type="CDD" id="cd01392">
    <property type="entry name" value="HTH_LacI"/>
    <property type="match status" value="1"/>
</dbReference>
<keyword evidence="3" id="KW-0804">Transcription</keyword>
<dbReference type="Pfam" id="PF13377">
    <property type="entry name" value="Peripla_BP_3"/>
    <property type="match status" value="1"/>
</dbReference>
<evidence type="ECO:0000256" key="2">
    <source>
        <dbReference type="ARBA" id="ARBA00023125"/>
    </source>
</evidence>
<dbReference type="PANTHER" id="PTHR30146:SF153">
    <property type="entry name" value="LACTOSE OPERON REPRESSOR"/>
    <property type="match status" value="1"/>
</dbReference>
<keyword evidence="1" id="KW-0805">Transcription regulation</keyword>
<dbReference type="InterPro" id="IPR000843">
    <property type="entry name" value="HTH_LacI"/>
</dbReference>
<dbReference type="GO" id="GO:0000976">
    <property type="term" value="F:transcription cis-regulatory region binding"/>
    <property type="evidence" value="ECO:0007669"/>
    <property type="project" value="TreeGrafter"/>
</dbReference>
<proteinExistence type="predicted"/>
<dbReference type="SMART" id="SM00354">
    <property type="entry name" value="HTH_LACI"/>
    <property type="match status" value="1"/>
</dbReference>
<evidence type="ECO:0000313" key="6">
    <source>
        <dbReference type="Proteomes" id="UP000253094"/>
    </source>
</evidence>
<dbReference type="PROSITE" id="PS00356">
    <property type="entry name" value="HTH_LACI_1"/>
    <property type="match status" value="1"/>
</dbReference>
<dbReference type="PANTHER" id="PTHR30146">
    <property type="entry name" value="LACI-RELATED TRANSCRIPTIONAL REPRESSOR"/>
    <property type="match status" value="1"/>
</dbReference>
<organism evidence="5 6">
    <name type="scientific">Sphaerisporangium album</name>
    <dbReference type="NCBI Taxonomy" id="509200"/>
    <lineage>
        <taxon>Bacteria</taxon>
        <taxon>Bacillati</taxon>
        <taxon>Actinomycetota</taxon>
        <taxon>Actinomycetes</taxon>
        <taxon>Streptosporangiales</taxon>
        <taxon>Streptosporangiaceae</taxon>
        <taxon>Sphaerisporangium</taxon>
    </lineage>
</organism>
<dbReference type="SUPFAM" id="SSF47413">
    <property type="entry name" value="lambda repressor-like DNA-binding domains"/>
    <property type="match status" value="1"/>
</dbReference>
<dbReference type="PROSITE" id="PS50932">
    <property type="entry name" value="HTH_LACI_2"/>
    <property type="match status" value="1"/>
</dbReference>
<dbReference type="InterPro" id="IPR010982">
    <property type="entry name" value="Lambda_DNA-bd_dom_sf"/>
</dbReference>
<evidence type="ECO:0000256" key="1">
    <source>
        <dbReference type="ARBA" id="ARBA00023015"/>
    </source>
</evidence>
<dbReference type="InterPro" id="IPR028082">
    <property type="entry name" value="Peripla_BP_I"/>
</dbReference>
<dbReference type="GO" id="GO:0003700">
    <property type="term" value="F:DNA-binding transcription factor activity"/>
    <property type="evidence" value="ECO:0007669"/>
    <property type="project" value="TreeGrafter"/>
</dbReference>